<evidence type="ECO:0000259" key="1">
    <source>
        <dbReference type="SMART" id="SM00881"/>
    </source>
</evidence>
<sequence length="132" mass="13990">MTDAIETFLKSEAFGVVGASEDRSKYGNKVLRCYLQNKKIAIPVNPKVASVEGIATVATVSDLPDNVKSISVITPPAVTEKVVEAAISRGITNIWMQPGAESDAAIARCKAVGINVIADHSCVLVVLGYHEH</sequence>
<reference evidence="3" key="1">
    <citation type="submission" date="2017-02" db="EMBL/GenBank/DDBJ databases">
        <authorList>
            <person name="Varghese N."/>
            <person name="Submissions S."/>
        </authorList>
    </citation>
    <scope>NUCLEOTIDE SEQUENCE [LARGE SCALE GENOMIC DNA]</scope>
    <source>
        <strain evidence="3">ATCC BAA-34</strain>
    </source>
</reference>
<dbReference type="RefSeq" id="WP_078789497.1">
    <property type="nucleotide sequence ID" value="NZ_FUWR01000005.1"/>
</dbReference>
<dbReference type="InterPro" id="IPR003781">
    <property type="entry name" value="CoA-bd"/>
</dbReference>
<dbReference type="SMART" id="SM00881">
    <property type="entry name" value="CoA_binding"/>
    <property type="match status" value="1"/>
</dbReference>
<proteinExistence type="predicted"/>
<keyword evidence="3" id="KW-1185">Reference proteome</keyword>
<dbReference type="EMBL" id="FUWR01000005">
    <property type="protein sequence ID" value="SJZ64687.1"/>
    <property type="molecule type" value="Genomic_DNA"/>
</dbReference>
<dbReference type="OrthoDB" id="9804695at2"/>
<gene>
    <name evidence="2" type="ORF">SAMN02745119_01232</name>
</gene>
<dbReference type="SUPFAM" id="SSF51735">
    <property type="entry name" value="NAD(P)-binding Rossmann-fold domains"/>
    <property type="match status" value="1"/>
</dbReference>
<evidence type="ECO:0000313" key="3">
    <source>
        <dbReference type="Proteomes" id="UP000190102"/>
    </source>
</evidence>
<dbReference type="Proteomes" id="UP000190102">
    <property type="component" value="Unassembled WGS sequence"/>
</dbReference>
<evidence type="ECO:0000313" key="2">
    <source>
        <dbReference type="EMBL" id="SJZ64687.1"/>
    </source>
</evidence>
<dbReference type="Gene3D" id="3.40.50.720">
    <property type="entry name" value="NAD(P)-binding Rossmann-like Domain"/>
    <property type="match status" value="1"/>
</dbReference>
<feature type="domain" description="CoA-binding" evidence="1">
    <location>
        <begin position="8"/>
        <end position="100"/>
    </location>
</feature>
<dbReference type="PANTHER" id="PTHR33303">
    <property type="entry name" value="CYTOPLASMIC PROTEIN-RELATED"/>
    <property type="match status" value="1"/>
</dbReference>
<protein>
    <submittedName>
        <fullName evidence="2">Predicted CoA-binding protein</fullName>
    </submittedName>
</protein>
<dbReference type="STRING" id="115783.SAMN02745119_01232"/>
<dbReference type="PANTHER" id="PTHR33303:SF2">
    <property type="entry name" value="COA-BINDING DOMAIN-CONTAINING PROTEIN"/>
    <property type="match status" value="1"/>
</dbReference>
<accession>A0A1T4MCV1</accession>
<dbReference type="Pfam" id="PF13380">
    <property type="entry name" value="CoA_binding_2"/>
    <property type="match status" value="1"/>
</dbReference>
<dbReference type="InterPro" id="IPR036291">
    <property type="entry name" value="NAD(P)-bd_dom_sf"/>
</dbReference>
<dbReference type="AlphaFoldDB" id="A0A1T4MCV1"/>
<name>A0A1T4MCV1_9BACT</name>
<organism evidence="2 3">
    <name type="scientific">Trichlorobacter thiogenes</name>
    <dbReference type="NCBI Taxonomy" id="115783"/>
    <lineage>
        <taxon>Bacteria</taxon>
        <taxon>Pseudomonadati</taxon>
        <taxon>Thermodesulfobacteriota</taxon>
        <taxon>Desulfuromonadia</taxon>
        <taxon>Geobacterales</taxon>
        <taxon>Geobacteraceae</taxon>
        <taxon>Trichlorobacter</taxon>
    </lineage>
</organism>